<dbReference type="RefSeq" id="WP_253778070.1">
    <property type="nucleotide sequence ID" value="NZ_JAMTCK010000018.1"/>
</dbReference>
<gene>
    <name evidence="2" type="ORF">LX83_006232</name>
</gene>
<evidence type="ECO:0000313" key="2">
    <source>
        <dbReference type="EMBL" id="MCP2169347.1"/>
    </source>
</evidence>
<accession>A0AAE3GKW0</accession>
<dbReference type="Proteomes" id="UP001206128">
    <property type="component" value="Unassembled WGS sequence"/>
</dbReference>
<protein>
    <submittedName>
        <fullName evidence="2">Uncharacterized protein</fullName>
    </submittedName>
</protein>
<sequence length="61" mass="6935">MPAWRDVVRSLTQPPPGHRADGRVLGLGLAAAMDRARENEVAEVEEFLRQHTEDDQQRAQR</sequence>
<dbReference type="AlphaFoldDB" id="A0AAE3GKW0"/>
<reference evidence="2" key="1">
    <citation type="submission" date="2022-06" db="EMBL/GenBank/DDBJ databases">
        <title>Genomic Encyclopedia of Archaeal and Bacterial Type Strains, Phase II (KMG-II): from individual species to whole genera.</title>
        <authorList>
            <person name="Goeker M."/>
        </authorList>
    </citation>
    <scope>NUCLEOTIDE SEQUENCE</scope>
    <source>
        <strain evidence="2">DSM 43935</strain>
    </source>
</reference>
<proteinExistence type="predicted"/>
<evidence type="ECO:0000256" key="1">
    <source>
        <dbReference type="SAM" id="MobiDB-lite"/>
    </source>
</evidence>
<comment type="caution">
    <text evidence="2">The sequence shown here is derived from an EMBL/GenBank/DDBJ whole genome shotgun (WGS) entry which is preliminary data.</text>
</comment>
<dbReference type="EMBL" id="JAMTCK010000018">
    <property type="protein sequence ID" value="MCP2169347.1"/>
    <property type="molecule type" value="Genomic_DNA"/>
</dbReference>
<name>A0AAE3GKW0_9PSEU</name>
<organism evidence="2 3">
    <name type="scientific">Goodfellowiella coeruleoviolacea</name>
    <dbReference type="NCBI Taxonomy" id="334858"/>
    <lineage>
        <taxon>Bacteria</taxon>
        <taxon>Bacillati</taxon>
        <taxon>Actinomycetota</taxon>
        <taxon>Actinomycetes</taxon>
        <taxon>Pseudonocardiales</taxon>
        <taxon>Pseudonocardiaceae</taxon>
        <taxon>Goodfellowiella</taxon>
    </lineage>
</organism>
<keyword evidence="3" id="KW-1185">Reference proteome</keyword>
<evidence type="ECO:0000313" key="3">
    <source>
        <dbReference type="Proteomes" id="UP001206128"/>
    </source>
</evidence>
<feature type="region of interest" description="Disordered" evidence="1">
    <location>
        <begin position="1"/>
        <end position="22"/>
    </location>
</feature>